<evidence type="ECO:0000313" key="2">
    <source>
        <dbReference type="Proteomes" id="UP000242287"/>
    </source>
</evidence>
<dbReference type="AlphaFoldDB" id="A0A2A9N9B6"/>
<reference evidence="1 2" key="1">
    <citation type="submission" date="2014-02" db="EMBL/GenBank/DDBJ databases">
        <title>Transposable element dynamics among asymbiotic and ectomycorrhizal Amanita fungi.</title>
        <authorList>
            <consortium name="DOE Joint Genome Institute"/>
            <person name="Hess J."/>
            <person name="Skrede I."/>
            <person name="Wolfe B."/>
            <person name="LaButti K."/>
            <person name="Ohm R.A."/>
            <person name="Grigoriev I.V."/>
            <person name="Pringle A."/>
        </authorList>
    </citation>
    <scope>NUCLEOTIDE SEQUENCE [LARGE SCALE GENOMIC DNA]</scope>
    <source>
        <strain evidence="1 2">SKay4041</strain>
    </source>
</reference>
<accession>A0A2A9N9B6</accession>
<gene>
    <name evidence="1" type="ORF">AMATHDRAFT_50958</name>
</gene>
<name>A0A2A9N9B6_9AGAR</name>
<sequence>MAERHVLLQYGDDPFDMKLMDLEGRVACTVARINHFFISAVRLTREASWAQQHPKITGPDYSYFYLGPDNSPGYITYGNGAIHIPMSFYLREGSASRYFRSLSGKDYKWRKSPTGMECIDNERIIAIWEISHSDDDHFAKLTISADGMLIVTEILTTLTLNLMAKVLDWNLK</sequence>
<dbReference type="EMBL" id="KZ302179">
    <property type="protein sequence ID" value="PFH46568.1"/>
    <property type="molecule type" value="Genomic_DNA"/>
</dbReference>
<proteinExistence type="predicted"/>
<organism evidence="1 2">
    <name type="scientific">Amanita thiersii Skay4041</name>
    <dbReference type="NCBI Taxonomy" id="703135"/>
    <lineage>
        <taxon>Eukaryota</taxon>
        <taxon>Fungi</taxon>
        <taxon>Dikarya</taxon>
        <taxon>Basidiomycota</taxon>
        <taxon>Agaricomycotina</taxon>
        <taxon>Agaricomycetes</taxon>
        <taxon>Agaricomycetidae</taxon>
        <taxon>Agaricales</taxon>
        <taxon>Pluteineae</taxon>
        <taxon>Amanitaceae</taxon>
        <taxon>Amanita</taxon>
    </lineage>
</organism>
<keyword evidence="2" id="KW-1185">Reference proteome</keyword>
<dbReference type="Proteomes" id="UP000242287">
    <property type="component" value="Unassembled WGS sequence"/>
</dbReference>
<dbReference type="OrthoDB" id="3168860at2759"/>
<protein>
    <submittedName>
        <fullName evidence="1">Uncharacterized protein</fullName>
    </submittedName>
</protein>
<evidence type="ECO:0000313" key="1">
    <source>
        <dbReference type="EMBL" id="PFH46568.1"/>
    </source>
</evidence>